<dbReference type="HOGENOM" id="CLU_2866420_0_0_6"/>
<evidence type="ECO:0000313" key="1">
    <source>
        <dbReference type="EMBL" id="BAP57679.1"/>
    </source>
</evidence>
<dbReference type="Proteomes" id="UP000031623">
    <property type="component" value="Chromosome"/>
</dbReference>
<dbReference type="AlphaFoldDB" id="A0A090AJM6"/>
<sequence length="64" mass="7343">MIFLKGALRLTPNAPYLAPNSISRYLNSYTDFGFKKLFGEEGNKDLLTDFLNQLLPPYHQIHSL</sequence>
<dbReference type="STRING" id="40754.THII_3382"/>
<reference evidence="1 2" key="1">
    <citation type="journal article" date="2014" name="ISME J.">
        <title>Ecophysiology of Thioploca ingrica as revealed by the complete genome sequence supplemented with proteomic evidence.</title>
        <authorList>
            <person name="Kojima H."/>
            <person name="Ogura Y."/>
            <person name="Yamamoto N."/>
            <person name="Togashi T."/>
            <person name="Mori H."/>
            <person name="Watanabe T."/>
            <person name="Nemoto F."/>
            <person name="Kurokawa K."/>
            <person name="Hayashi T."/>
            <person name="Fukui M."/>
        </authorList>
    </citation>
    <scope>NUCLEOTIDE SEQUENCE [LARGE SCALE GENOMIC DNA]</scope>
</reference>
<name>A0A090AJM6_9GAMM</name>
<proteinExistence type="predicted"/>
<accession>A0A090AJM6</accession>
<dbReference type="EMBL" id="AP014633">
    <property type="protein sequence ID" value="BAP57679.1"/>
    <property type="molecule type" value="Genomic_DNA"/>
</dbReference>
<dbReference type="KEGG" id="tig:THII_3382"/>
<gene>
    <name evidence="1" type="ORF">THII_3382</name>
</gene>
<protein>
    <recommendedName>
        <fullName evidence="3">Transposase</fullName>
    </recommendedName>
</protein>
<organism evidence="1 2">
    <name type="scientific">Thioploca ingrica</name>
    <dbReference type="NCBI Taxonomy" id="40754"/>
    <lineage>
        <taxon>Bacteria</taxon>
        <taxon>Pseudomonadati</taxon>
        <taxon>Pseudomonadota</taxon>
        <taxon>Gammaproteobacteria</taxon>
        <taxon>Thiotrichales</taxon>
        <taxon>Thiotrichaceae</taxon>
        <taxon>Thioploca</taxon>
    </lineage>
</organism>
<keyword evidence="2" id="KW-1185">Reference proteome</keyword>
<evidence type="ECO:0008006" key="3">
    <source>
        <dbReference type="Google" id="ProtNLM"/>
    </source>
</evidence>
<dbReference type="Pfam" id="PF12784">
    <property type="entry name" value="PDDEXK_2"/>
    <property type="match status" value="1"/>
</dbReference>
<evidence type="ECO:0000313" key="2">
    <source>
        <dbReference type="Proteomes" id="UP000031623"/>
    </source>
</evidence>